<evidence type="ECO:0000256" key="1">
    <source>
        <dbReference type="SAM" id="MobiDB-lite"/>
    </source>
</evidence>
<evidence type="ECO:0000313" key="3">
    <source>
        <dbReference type="Proteomes" id="UP001604336"/>
    </source>
</evidence>
<keyword evidence="3" id="KW-1185">Reference proteome</keyword>
<gene>
    <name evidence="2" type="ORF">Adt_27328</name>
</gene>
<dbReference type="AlphaFoldDB" id="A0ABD1RTF0"/>
<accession>A0ABD1RTF0</accession>
<feature type="region of interest" description="Disordered" evidence="1">
    <location>
        <begin position="66"/>
        <end position="87"/>
    </location>
</feature>
<feature type="compositionally biased region" description="Basic and acidic residues" evidence="1">
    <location>
        <begin position="66"/>
        <end position="76"/>
    </location>
</feature>
<feature type="region of interest" description="Disordered" evidence="1">
    <location>
        <begin position="1"/>
        <end position="38"/>
    </location>
</feature>
<organism evidence="2 3">
    <name type="scientific">Abeliophyllum distichum</name>
    <dbReference type="NCBI Taxonomy" id="126358"/>
    <lineage>
        <taxon>Eukaryota</taxon>
        <taxon>Viridiplantae</taxon>
        <taxon>Streptophyta</taxon>
        <taxon>Embryophyta</taxon>
        <taxon>Tracheophyta</taxon>
        <taxon>Spermatophyta</taxon>
        <taxon>Magnoliopsida</taxon>
        <taxon>eudicotyledons</taxon>
        <taxon>Gunneridae</taxon>
        <taxon>Pentapetalae</taxon>
        <taxon>asterids</taxon>
        <taxon>lamiids</taxon>
        <taxon>Lamiales</taxon>
        <taxon>Oleaceae</taxon>
        <taxon>Forsythieae</taxon>
        <taxon>Abeliophyllum</taxon>
    </lineage>
</organism>
<comment type="caution">
    <text evidence="2">The sequence shown here is derived from an EMBL/GenBank/DDBJ whole genome shotgun (WGS) entry which is preliminary data.</text>
</comment>
<reference evidence="3" key="1">
    <citation type="submission" date="2024-07" db="EMBL/GenBank/DDBJ databases">
        <title>Two chromosome-level genome assemblies of Korean endemic species Abeliophyllum distichum and Forsythia ovata (Oleaceae).</title>
        <authorList>
            <person name="Jang H."/>
        </authorList>
    </citation>
    <scope>NUCLEOTIDE SEQUENCE [LARGE SCALE GENOMIC DNA]</scope>
</reference>
<dbReference type="EMBL" id="JBFOLK010000008">
    <property type="protein sequence ID" value="KAL2491700.1"/>
    <property type="molecule type" value="Genomic_DNA"/>
</dbReference>
<sequence>MEEMHQGVKLKNSPGIKTGSCKFDGGVGSDGGWRPDHRNRRLEMPVFEGLKLMDLQGGEIFRYQSDSERRKNESHYGMHGRRSTGVVPMEKEMPEVTELGRIEGEDARKISTMIRRVSGGEILGTPAKRISS</sequence>
<dbReference type="Proteomes" id="UP001604336">
    <property type="component" value="Unassembled WGS sequence"/>
</dbReference>
<name>A0ABD1RTF0_9LAMI</name>
<proteinExistence type="predicted"/>
<protein>
    <submittedName>
        <fullName evidence="2">Uncharacterized protein</fullName>
    </submittedName>
</protein>
<evidence type="ECO:0000313" key="2">
    <source>
        <dbReference type="EMBL" id="KAL2491700.1"/>
    </source>
</evidence>